<evidence type="ECO:0000256" key="1">
    <source>
        <dbReference type="ARBA" id="ARBA00022729"/>
    </source>
</evidence>
<dbReference type="InterPro" id="IPR036412">
    <property type="entry name" value="HAD-like_sf"/>
</dbReference>
<accession>A0ABW4NBK5</accession>
<dbReference type="PROSITE" id="PS51257">
    <property type="entry name" value="PROKAR_LIPOPROTEIN"/>
    <property type="match status" value="1"/>
</dbReference>
<dbReference type="EMBL" id="JBHUFC010000002">
    <property type="protein sequence ID" value="MFD1786929.1"/>
    <property type="molecule type" value="Genomic_DNA"/>
</dbReference>
<dbReference type="RefSeq" id="WP_380939304.1">
    <property type="nucleotide sequence ID" value="NZ_JBHUFC010000002.1"/>
</dbReference>
<dbReference type="Proteomes" id="UP001597283">
    <property type="component" value="Unassembled WGS sequence"/>
</dbReference>
<organism evidence="4 5">
    <name type="scientific">Sphingomonas floccifaciens</name>
    <dbReference type="NCBI Taxonomy" id="1844115"/>
    <lineage>
        <taxon>Bacteria</taxon>
        <taxon>Pseudomonadati</taxon>
        <taxon>Pseudomonadota</taxon>
        <taxon>Alphaproteobacteria</taxon>
        <taxon>Sphingomonadales</taxon>
        <taxon>Sphingomonadaceae</taxon>
        <taxon>Sphingomonas</taxon>
    </lineage>
</organism>
<evidence type="ECO:0000256" key="2">
    <source>
        <dbReference type="SAM" id="MobiDB-lite"/>
    </source>
</evidence>
<feature type="signal peptide" evidence="3">
    <location>
        <begin position="1"/>
        <end position="19"/>
    </location>
</feature>
<gene>
    <name evidence="4" type="ORF">ACFSC3_05015</name>
</gene>
<comment type="caution">
    <text evidence="4">The sequence shown here is derived from an EMBL/GenBank/DDBJ whole genome shotgun (WGS) entry which is preliminary data.</text>
</comment>
<reference evidence="5" key="1">
    <citation type="journal article" date="2019" name="Int. J. Syst. Evol. Microbiol.">
        <title>The Global Catalogue of Microorganisms (GCM) 10K type strain sequencing project: providing services to taxonomists for standard genome sequencing and annotation.</title>
        <authorList>
            <consortium name="The Broad Institute Genomics Platform"/>
            <consortium name="The Broad Institute Genome Sequencing Center for Infectious Disease"/>
            <person name="Wu L."/>
            <person name="Ma J."/>
        </authorList>
    </citation>
    <scope>NUCLEOTIDE SEQUENCE [LARGE SCALE GENOMIC DNA]</scope>
    <source>
        <strain evidence="5">Q85</strain>
    </source>
</reference>
<name>A0ABW4NBK5_9SPHN</name>
<dbReference type="PANTHER" id="PTHR31284">
    <property type="entry name" value="ACID PHOSPHATASE-LIKE PROTEIN"/>
    <property type="match status" value="1"/>
</dbReference>
<dbReference type="InterPro" id="IPR005519">
    <property type="entry name" value="Acid_phosphat_B-like"/>
</dbReference>
<feature type="chain" id="PRO_5046440461" evidence="3">
    <location>
        <begin position="20"/>
        <end position="377"/>
    </location>
</feature>
<dbReference type="InterPro" id="IPR006423">
    <property type="entry name" value="Lipo_e_P4"/>
</dbReference>
<evidence type="ECO:0000313" key="5">
    <source>
        <dbReference type="Proteomes" id="UP001597283"/>
    </source>
</evidence>
<dbReference type="Pfam" id="PF03767">
    <property type="entry name" value="Acid_phosphat_B"/>
    <property type="match status" value="1"/>
</dbReference>
<feature type="region of interest" description="Disordered" evidence="2">
    <location>
        <begin position="355"/>
        <end position="377"/>
    </location>
</feature>
<keyword evidence="1 3" id="KW-0732">Signal</keyword>
<dbReference type="InterPro" id="IPR023214">
    <property type="entry name" value="HAD_sf"/>
</dbReference>
<proteinExistence type="predicted"/>
<sequence>MRAATFLSLPIVLSGCLAAAIVPVAASSSMIVKSRMDGQRATRKAKQAEEAPPPPLKTEAARRWQAELEGAKIVPGATALPPPDGSQPSPAAAAVVAQRTGVPEGMQYLYGSGEAAAGSIQAYRALQRYLTDWKAYAKPGKARQVVLADSASLNAPQFEPCGPKPPAVVLDIDETALLNLGYEADAARRGESYDAARWTRWEESGADKVVAVPGAKMVLDAARAAGITVIFNSNRGRETAAQTEAALAHAGLGPAKHGTTLWLKGDDGGGSGKDDRRWAIASGYCVIALVGDQLGDFSDLFNDPKLTPSTRRALTASPELAQLWGNGWFVLPNPVYGTALKGGFDEIFPYDTRWIDPGAAPGPATPPAPTPTEGKPN</sequence>
<dbReference type="SFLD" id="SFLDS00003">
    <property type="entry name" value="Haloacid_Dehalogenase"/>
    <property type="match status" value="1"/>
</dbReference>
<keyword evidence="5" id="KW-1185">Reference proteome</keyword>
<evidence type="ECO:0000313" key="4">
    <source>
        <dbReference type="EMBL" id="MFD1786929.1"/>
    </source>
</evidence>
<protein>
    <submittedName>
        <fullName evidence="4">HAD family acid phosphatase</fullName>
    </submittedName>
</protein>
<evidence type="ECO:0000256" key="3">
    <source>
        <dbReference type="SAM" id="SignalP"/>
    </source>
</evidence>
<dbReference type="PANTHER" id="PTHR31284:SF10">
    <property type="entry name" value="ACID PHOSPHATASE-LIKE PROTEIN"/>
    <property type="match status" value="1"/>
</dbReference>
<feature type="region of interest" description="Disordered" evidence="2">
    <location>
        <begin position="37"/>
        <end position="59"/>
    </location>
</feature>
<dbReference type="Gene3D" id="3.40.50.1000">
    <property type="entry name" value="HAD superfamily/HAD-like"/>
    <property type="match status" value="1"/>
</dbReference>
<dbReference type="SUPFAM" id="SSF56784">
    <property type="entry name" value="HAD-like"/>
    <property type="match status" value="1"/>
</dbReference>
<dbReference type="SFLD" id="SFLDG01125">
    <property type="entry name" value="C1.1:_Acid_Phosphatase_Like"/>
    <property type="match status" value="1"/>
</dbReference>